<dbReference type="PANTHER" id="PTHR15193">
    <property type="entry name" value="CD83 ANTIGEN"/>
    <property type="match status" value="1"/>
</dbReference>
<protein>
    <recommendedName>
        <fullName evidence="2">Ig-like domain-containing protein</fullName>
    </recommendedName>
</protein>
<evidence type="ECO:0000313" key="4">
    <source>
        <dbReference type="Proteomes" id="UP000694383"/>
    </source>
</evidence>
<feature type="transmembrane region" description="Helical" evidence="1">
    <location>
        <begin position="205"/>
        <end position="227"/>
    </location>
</feature>
<feature type="transmembrane region" description="Helical" evidence="1">
    <location>
        <begin position="57"/>
        <end position="77"/>
    </location>
</feature>
<evidence type="ECO:0000256" key="1">
    <source>
        <dbReference type="SAM" id="Phobius"/>
    </source>
</evidence>
<dbReference type="PROSITE" id="PS50835">
    <property type="entry name" value="IG_LIKE"/>
    <property type="match status" value="1"/>
</dbReference>
<reference evidence="3" key="1">
    <citation type="submission" date="2025-08" db="UniProtKB">
        <authorList>
            <consortium name="Ensembl"/>
        </authorList>
    </citation>
    <scope>IDENTIFICATION</scope>
</reference>
<dbReference type="InterPro" id="IPR036179">
    <property type="entry name" value="Ig-like_dom_sf"/>
</dbReference>
<dbReference type="InterPro" id="IPR007110">
    <property type="entry name" value="Ig-like_dom"/>
</dbReference>
<keyword evidence="1" id="KW-0472">Membrane</keyword>
<proteinExistence type="predicted"/>
<dbReference type="Proteomes" id="UP000694383">
    <property type="component" value="Unplaced"/>
</dbReference>
<keyword evidence="1" id="KW-0812">Transmembrane</keyword>
<keyword evidence="1" id="KW-1133">Transmembrane helix</keyword>
<evidence type="ECO:0000259" key="2">
    <source>
        <dbReference type="PROSITE" id="PS50835"/>
    </source>
</evidence>
<name>A0A8C7X061_9TELE</name>
<organism evidence="3 4">
    <name type="scientific">Oryzias sinensis</name>
    <name type="common">Chinese medaka</name>
    <dbReference type="NCBI Taxonomy" id="183150"/>
    <lineage>
        <taxon>Eukaryota</taxon>
        <taxon>Metazoa</taxon>
        <taxon>Chordata</taxon>
        <taxon>Craniata</taxon>
        <taxon>Vertebrata</taxon>
        <taxon>Euteleostomi</taxon>
        <taxon>Actinopterygii</taxon>
        <taxon>Neopterygii</taxon>
        <taxon>Teleostei</taxon>
        <taxon>Neoteleostei</taxon>
        <taxon>Acanthomorphata</taxon>
        <taxon>Ovalentaria</taxon>
        <taxon>Atherinomorphae</taxon>
        <taxon>Beloniformes</taxon>
        <taxon>Adrianichthyidae</taxon>
        <taxon>Oryziinae</taxon>
        <taxon>Oryzias</taxon>
    </lineage>
</organism>
<dbReference type="Ensembl" id="ENSOSIT00000006440.1">
    <property type="protein sequence ID" value="ENSOSIP00000006005.1"/>
    <property type="gene ID" value="ENSOSIG00000004119.1"/>
</dbReference>
<reference evidence="3" key="2">
    <citation type="submission" date="2025-09" db="UniProtKB">
        <authorList>
            <consortium name="Ensembl"/>
        </authorList>
    </citation>
    <scope>IDENTIFICATION</scope>
</reference>
<dbReference type="AlphaFoldDB" id="A0A8C7X061"/>
<dbReference type="SUPFAM" id="SSF48726">
    <property type="entry name" value="Immunoglobulin"/>
    <property type="match status" value="1"/>
</dbReference>
<dbReference type="Gene3D" id="2.60.40.10">
    <property type="entry name" value="Immunoglobulins"/>
    <property type="match status" value="1"/>
</dbReference>
<dbReference type="PANTHER" id="PTHR15193:SF1">
    <property type="entry name" value="CD83 ANTIGEN"/>
    <property type="match status" value="1"/>
</dbReference>
<evidence type="ECO:0000313" key="3">
    <source>
        <dbReference type="Ensembl" id="ENSOSIP00000006005.1"/>
    </source>
</evidence>
<dbReference type="GeneTree" id="ENSGT00510000051337"/>
<feature type="domain" description="Ig-like" evidence="2">
    <location>
        <begin position="73"/>
        <end position="186"/>
    </location>
</feature>
<dbReference type="InterPro" id="IPR013783">
    <property type="entry name" value="Ig-like_fold"/>
</dbReference>
<accession>A0A8C7X061</accession>
<keyword evidence="4" id="KW-1185">Reference proteome</keyword>
<sequence>MNWKIQCSCPSHPRDVSISTDGGFVKTHLQFPVLHSNSDSFRRALFQLHVKMTSSHLLLLASLLLLSACVAVARTVVADTPEVTAPTGWNISLQCTAERKQGVAYLAVSWYKLEKSPSLHRSGLLRKELPDGPTRLYEGMDREVELLEEAHSILLPSLACSDSGVYICSLAAPVGEQNREGKIVLSVEDCPTDTVMETVIRDTSLVLFATALLIIALLIFILSHYCLKNTLKEKVKRSKTEILLDAPLKPLEKKDLMLIYTLGPKASTMKHVCV</sequence>